<keyword evidence="2" id="KW-1185">Reference proteome</keyword>
<dbReference type="EMBL" id="MU268327">
    <property type="protein sequence ID" value="KAH7904911.1"/>
    <property type="molecule type" value="Genomic_DNA"/>
</dbReference>
<sequence>MQDLDPLQAQRYIDELVEHRELQKQGMRANNTAAAKDMYNTLGNAFKSLDNLMVRTGGYAIVFVTHGHVNDTAMPTWHGTHNTMDFFKDVLDLAPDDVCRKFEQWACTRDQNLLQRDSLENVRRACIRLIKSGLGVAGKSGKDVSMNYDNYDTVIVKNLHIKLVGWPKDVPFSSPSKIYTIAEMRTLRDALKYGDCHWVTLSAKEVAKHSKSLTTHCQAGETIGKPRAPHFDRGKKQGKRNTNGKEKGRQSKKPRTGNQQKQRADTNVASAAAEGRNDENEEDESEDED</sequence>
<reference evidence="1" key="1">
    <citation type="journal article" date="2021" name="New Phytol.">
        <title>Evolutionary innovations through gain and loss of genes in the ectomycorrhizal Boletales.</title>
        <authorList>
            <person name="Wu G."/>
            <person name="Miyauchi S."/>
            <person name="Morin E."/>
            <person name="Kuo A."/>
            <person name="Drula E."/>
            <person name="Varga T."/>
            <person name="Kohler A."/>
            <person name="Feng B."/>
            <person name="Cao Y."/>
            <person name="Lipzen A."/>
            <person name="Daum C."/>
            <person name="Hundley H."/>
            <person name="Pangilinan J."/>
            <person name="Johnson J."/>
            <person name="Barry K."/>
            <person name="LaButti K."/>
            <person name="Ng V."/>
            <person name="Ahrendt S."/>
            <person name="Min B."/>
            <person name="Choi I.G."/>
            <person name="Park H."/>
            <person name="Plett J.M."/>
            <person name="Magnuson J."/>
            <person name="Spatafora J.W."/>
            <person name="Nagy L.G."/>
            <person name="Henrissat B."/>
            <person name="Grigoriev I.V."/>
            <person name="Yang Z.L."/>
            <person name="Xu J."/>
            <person name="Martin F.M."/>
        </authorList>
    </citation>
    <scope>NUCLEOTIDE SEQUENCE</scope>
    <source>
        <strain evidence="1">ATCC 28755</strain>
    </source>
</reference>
<evidence type="ECO:0000313" key="2">
    <source>
        <dbReference type="Proteomes" id="UP000790377"/>
    </source>
</evidence>
<name>A0ACB7ZUR6_9AGAM</name>
<evidence type="ECO:0000313" key="1">
    <source>
        <dbReference type="EMBL" id="KAH7904911.1"/>
    </source>
</evidence>
<organism evidence="1 2">
    <name type="scientific">Hygrophoropsis aurantiaca</name>
    <dbReference type="NCBI Taxonomy" id="72124"/>
    <lineage>
        <taxon>Eukaryota</taxon>
        <taxon>Fungi</taxon>
        <taxon>Dikarya</taxon>
        <taxon>Basidiomycota</taxon>
        <taxon>Agaricomycotina</taxon>
        <taxon>Agaricomycetes</taxon>
        <taxon>Agaricomycetidae</taxon>
        <taxon>Boletales</taxon>
        <taxon>Coniophorineae</taxon>
        <taxon>Hygrophoropsidaceae</taxon>
        <taxon>Hygrophoropsis</taxon>
    </lineage>
</organism>
<gene>
    <name evidence="1" type="ORF">BJ138DRAFT_1118963</name>
</gene>
<dbReference type="Proteomes" id="UP000790377">
    <property type="component" value="Unassembled WGS sequence"/>
</dbReference>
<protein>
    <submittedName>
        <fullName evidence="1">Uncharacterized protein</fullName>
    </submittedName>
</protein>
<accession>A0ACB7ZUR6</accession>
<comment type="caution">
    <text evidence="1">The sequence shown here is derived from an EMBL/GenBank/DDBJ whole genome shotgun (WGS) entry which is preliminary data.</text>
</comment>
<proteinExistence type="predicted"/>